<organism evidence="5">
    <name type="scientific">Desulfitobacterium hafniense</name>
    <name type="common">Desulfitobacterium frappieri</name>
    <dbReference type="NCBI Taxonomy" id="49338"/>
    <lineage>
        <taxon>Bacteria</taxon>
        <taxon>Bacillati</taxon>
        <taxon>Bacillota</taxon>
        <taxon>Clostridia</taxon>
        <taxon>Eubacteriales</taxon>
        <taxon>Desulfitobacteriaceae</taxon>
        <taxon>Desulfitobacterium</taxon>
    </lineage>
</organism>
<evidence type="ECO:0000259" key="4">
    <source>
        <dbReference type="Pfam" id="PF01872"/>
    </source>
</evidence>
<keyword evidence="3" id="KW-0560">Oxidoreductase</keyword>
<dbReference type="RefSeq" id="WP_208925814.1">
    <property type="nucleotide sequence ID" value="NZ_JAYFNZ010000011.1"/>
</dbReference>
<dbReference type="PANTHER" id="PTHR38011:SF7">
    <property type="entry name" value="2,5-DIAMINO-6-RIBOSYLAMINO-4(3H)-PYRIMIDINONE 5'-PHOSPHATE REDUCTASE"/>
    <property type="match status" value="1"/>
</dbReference>
<gene>
    <name evidence="5" type="ORF">DPCES_2970</name>
</gene>
<dbReference type="Pfam" id="PF01872">
    <property type="entry name" value="RibD_C"/>
    <property type="match status" value="1"/>
</dbReference>
<feature type="domain" description="Bacterial bifunctional deaminase-reductase C-terminal" evidence="4">
    <location>
        <begin position="4"/>
        <end position="226"/>
    </location>
</feature>
<evidence type="ECO:0000313" key="5">
    <source>
        <dbReference type="EMBL" id="CDX02857.1"/>
    </source>
</evidence>
<dbReference type="GO" id="GO:0008703">
    <property type="term" value="F:5-amino-6-(5-phosphoribosylamino)uracil reductase activity"/>
    <property type="evidence" value="ECO:0007669"/>
    <property type="project" value="InterPro"/>
</dbReference>
<proteinExistence type="predicted"/>
<evidence type="ECO:0000256" key="3">
    <source>
        <dbReference type="ARBA" id="ARBA00023002"/>
    </source>
</evidence>
<protein>
    <submittedName>
        <fullName evidence="5">Bifunctional deaminase-reductase domain protein</fullName>
    </submittedName>
</protein>
<dbReference type="EMBL" id="LK996017">
    <property type="protein sequence ID" value="CDX02857.1"/>
    <property type="molecule type" value="Genomic_DNA"/>
</dbReference>
<comment type="pathway">
    <text evidence="1">Cofactor biosynthesis; riboflavin biosynthesis.</text>
</comment>
<dbReference type="InterPro" id="IPR002734">
    <property type="entry name" value="RibDG_C"/>
</dbReference>
<dbReference type="AlphaFoldDB" id="A0A098B3B1"/>
<dbReference type="Gene3D" id="3.40.430.10">
    <property type="entry name" value="Dihydrofolate Reductase, subunit A"/>
    <property type="match status" value="1"/>
</dbReference>
<dbReference type="PANTHER" id="PTHR38011">
    <property type="entry name" value="DIHYDROFOLATE REDUCTASE FAMILY PROTEIN (AFU_ORTHOLOGUE AFUA_8G06820)"/>
    <property type="match status" value="1"/>
</dbReference>
<sequence length="240" mass="26024">MNRPYIFCHMMTSLDGKIIGSYMDTPEGEAAGKAFYNIAFGSNPHYQHQGWLSGRVTTDDNFTFYKQPALDEDAPPVPEGDFVALPNAPMYYVSVDPSGKLGWESSQLTYEDTTAHVLEVLTEKAGNAYKAFLRKLGISYIIAGKDSLDYALAMAKLKSLFGIQTLMLGGGGVLNWSFIQAGMCDELSILIAAAADGSSETPTLFETRGGLSADIPVGFTLKSAEVKEGGSVWLRYTVNK</sequence>
<name>A0A098B3B1_DESHA</name>
<evidence type="ECO:0000256" key="1">
    <source>
        <dbReference type="ARBA" id="ARBA00005104"/>
    </source>
</evidence>
<reference evidence="5" key="1">
    <citation type="submission" date="2014-07" db="EMBL/GenBank/DDBJ databases">
        <authorList>
            <person name="Hornung V.Bastian."/>
        </authorList>
    </citation>
    <scope>NUCLEOTIDE SEQUENCE</scope>
    <source>
        <strain evidence="5">PCE-S</strain>
    </source>
</reference>
<dbReference type="InterPro" id="IPR050765">
    <property type="entry name" value="Riboflavin_Biosynth_HTPR"/>
</dbReference>
<dbReference type="PATRIC" id="fig|49338.4.peg.3193"/>
<accession>A0A098B3B1</accession>
<keyword evidence="2" id="KW-0521">NADP</keyword>
<dbReference type="GO" id="GO:0009231">
    <property type="term" value="P:riboflavin biosynthetic process"/>
    <property type="evidence" value="ECO:0007669"/>
    <property type="project" value="InterPro"/>
</dbReference>
<dbReference type="SUPFAM" id="SSF53597">
    <property type="entry name" value="Dihydrofolate reductase-like"/>
    <property type="match status" value="1"/>
</dbReference>
<dbReference type="InterPro" id="IPR024072">
    <property type="entry name" value="DHFR-like_dom_sf"/>
</dbReference>
<evidence type="ECO:0000256" key="2">
    <source>
        <dbReference type="ARBA" id="ARBA00022857"/>
    </source>
</evidence>